<dbReference type="GO" id="GO:0016500">
    <property type="term" value="F:protein-hormone receptor activity"/>
    <property type="evidence" value="ECO:0007669"/>
    <property type="project" value="InterPro"/>
</dbReference>
<dbReference type="PANTHER" id="PTHR24372">
    <property type="entry name" value="GLYCOPROTEIN HORMONE RECEPTOR"/>
    <property type="match status" value="1"/>
</dbReference>
<evidence type="ECO:0000256" key="4">
    <source>
        <dbReference type="ARBA" id="ARBA00022614"/>
    </source>
</evidence>
<dbReference type="PRINTS" id="PR00373">
    <property type="entry name" value="GLYCHORMONER"/>
</dbReference>
<organism evidence="15 16">
    <name type="scientific">Bombyx mori</name>
    <name type="common">Silk moth</name>
    <dbReference type="NCBI Taxonomy" id="7091"/>
    <lineage>
        <taxon>Eukaryota</taxon>
        <taxon>Metazoa</taxon>
        <taxon>Ecdysozoa</taxon>
        <taxon>Arthropoda</taxon>
        <taxon>Hexapoda</taxon>
        <taxon>Insecta</taxon>
        <taxon>Pterygota</taxon>
        <taxon>Neoptera</taxon>
        <taxon>Endopterygota</taxon>
        <taxon>Lepidoptera</taxon>
        <taxon>Glossata</taxon>
        <taxon>Ditrysia</taxon>
        <taxon>Bombycoidea</taxon>
        <taxon>Bombycidae</taxon>
        <taxon>Bombycinae</taxon>
        <taxon>Bombyx</taxon>
    </lineage>
</organism>
<dbReference type="Gene3D" id="3.80.10.10">
    <property type="entry name" value="Ribonuclease Inhibitor"/>
    <property type="match status" value="1"/>
</dbReference>
<name>A0A8R2LWJ9_BOMMO</name>
<dbReference type="SUPFAM" id="SSF52058">
    <property type="entry name" value="L domain-like"/>
    <property type="match status" value="1"/>
</dbReference>
<evidence type="ECO:0000256" key="9">
    <source>
        <dbReference type="ARBA" id="ARBA00023136"/>
    </source>
</evidence>
<proteinExistence type="inferred from homology"/>
<keyword evidence="6" id="KW-0677">Repeat</keyword>
<evidence type="ECO:0000256" key="2">
    <source>
        <dbReference type="ARBA" id="ARBA00010663"/>
    </source>
</evidence>
<dbReference type="PROSITE" id="PS00237">
    <property type="entry name" value="G_PROTEIN_RECEP_F1_1"/>
    <property type="match status" value="1"/>
</dbReference>
<feature type="transmembrane region" description="Helical" evidence="13">
    <location>
        <begin position="460"/>
        <end position="481"/>
    </location>
</feature>
<dbReference type="GO" id="GO:0009755">
    <property type="term" value="P:hormone-mediated signaling pathway"/>
    <property type="evidence" value="ECO:0007669"/>
    <property type="project" value="TreeGrafter"/>
</dbReference>
<evidence type="ECO:0000256" key="6">
    <source>
        <dbReference type="ARBA" id="ARBA00022737"/>
    </source>
</evidence>
<evidence type="ECO:0000256" key="10">
    <source>
        <dbReference type="ARBA" id="ARBA00023170"/>
    </source>
</evidence>
<comment type="subcellular location">
    <subcellularLocation>
        <location evidence="1">Cell membrane</location>
        <topology evidence="1">Multi-pass membrane protein</topology>
    </subcellularLocation>
</comment>
<evidence type="ECO:0000256" key="1">
    <source>
        <dbReference type="ARBA" id="ARBA00004651"/>
    </source>
</evidence>
<dbReference type="FunFam" id="1.20.1070.10:FF:000181">
    <property type="entry name" value="Thyrotropin receptor"/>
    <property type="match status" value="1"/>
</dbReference>
<dbReference type="InterPro" id="IPR002131">
    <property type="entry name" value="Gphrmn_rcpt_fam"/>
</dbReference>
<feature type="transmembrane region" description="Helical" evidence="13">
    <location>
        <begin position="675"/>
        <end position="695"/>
    </location>
</feature>
<dbReference type="SUPFAM" id="SSF81321">
    <property type="entry name" value="Family A G protein-coupled receptor-like"/>
    <property type="match status" value="1"/>
</dbReference>
<dbReference type="Pfam" id="PF13855">
    <property type="entry name" value="LRR_8"/>
    <property type="match status" value="1"/>
</dbReference>
<dbReference type="Gene3D" id="1.20.1070.10">
    <property type="entry name" value="Rhodopsin 7-helix transmembrane proteins"/>
    <property type="match status" value="1"/>
</dbReference>
<evidence type="ECO:0000256" key="7">
    <source>
        <dbReference type="ARBA" id="ARBA00022989"/>
    </source>
</evidence>
<evidence type="ECO:0000313" key="15">
    <source>
        <dbReference type="EnsemblMetazoa" id="XP_037868182.1"/>
    </source>
</evidence>
<evidence type="ECO:0000256" key="8">
    <source>
        <dbReference type="ARBA" id="ARBA00023040"/>
    </source>
</evidence>
<keyword evidence="9 13" id="KW-0472">Membrane</keyword>
<reference evidence="15" key="2">
    <citation type="submission" date="2022-06" db="UniProtKB">
        <authorList>
            <consortium name="EnsemblMetazoa"/>
        </authorList>
    </citation>
    <scope>IDENTIFICATION</scope>
    <source>
        <strain evidence="15">p50T (Dazao)</strain>
    </source>
</reference>
<dbReference type="InterPro" id="IPR017452">
    <property type="entry name" value="GPCR_Rhodpsn_7TM"/>
</dbReference>
<keyword evidence="8" id="KW-0297">G-protein coupled receptor</keyword>
<evidence type="ECO:0000256" key="11">
    <source>
        <dbReference type="ARBA" id="ARBA00023224"/>
    </source>
</evidence>
<dbReference type="PANTHER" id="PTHR24372:SF74">
    <property type="entry name" value="LP13728P"/>
    <property type="match status" value="1"/>
</dbReference>
<dbReference type="EnsemblMetazoa" id="XM_038012254.1">
    <property type="protein sequence ID" value="XP_037868182.1"/>
    <property type="gene ID" value="GeneID_692585"/>
</dbReference>
<keyword evidence="10" id="KW-0675">Receptor</keyword>
<keyword evidence="4" id="KW-0433">Leucine-rich repeat</keyword>
<dbReference type="GO" id="GO:0008528">
    <property type="term" value="F:G protein-coupled peptide receptor activity"/>
    <property type="evidence" value="ECO:0007669"/>
    <property type="project" value="TreeGrafter"/>
</dbReference>
<dbReference type="AlphaFoldDB" id="A0A8R2LWJ9"/>
<feature type="transmembrane region" description="Helical" evidence="13">
    <location>
        <begin position="515"/>
        <end position="537"/>
    </location>
</feature>
<comment type="similarity">
    <text evidence="2">Belongs to the G-protein coupled receptor 1 family.</text>
</comment>
<feature type="transmembrane region" description="Helical" evidence="13">
    <location>
        <begin position="641"/>
        <end position="663"/>
    </location>
</feature>
<dbReference type="PROSITE" id="PS50262">
    <property type="entry name" value="G_PROTEIN_RECEP_F1_2"/>
    <property type="match status" value="1"/>
</dbReference>
<keyword evidence="11" id="KW-0807">Transducer</keyword>
<evidence type="ECO:0000256" key="13">
    <source>
        <dbReference type="SAM" id="Phobius"/>
    </source>
</evidence>
<evidence type="ECO:0000313" key="16">
    <source>
        <dbReference type="Proteomes" id="UP000005204"/>
    </source>
</evidence>
<dbReference type="InterPro" id="IPR000276">
    <property type="entry name" value="GPCR_Rhodpsn"/>
</dbReference>
<evidence type="ECO:0000256" key="3">
    <source>
        <dbReference type="ARBA" id="ARBA00022475"/>
    </source>
</evidence>
<dbReference type="GeneID" id="692585"/>
<keyword evidence="7 13" id="KW-1133">Transmembrane helix</keyword>
<dbReference type="Proteomes" id="UP000005204">
    <property type="component" value="Unassembled WGS sequence"/>
</dbReference>
<feature type="transmembrane region" description="Helical" evidence="13">
    <location>
        <begin position="588"/>
        <end position="610"/>
    </location>
</feature>
<feature type="compositionally biased region" description="Polar residues" evidence="12">
    <location>
        <begin position="8"/>
        <end position="22"/>
    </location>
</feature>
<evidence type="ECO:0000256" key="12">
    <source>
        <dbReference type="SAM" id="MobiDB-lite"/>
    </source>
</evidence>
<dbReference type="CDD" id="cd15136">
    <property type="entry name" value="7tmA_Glyco_hormone_R"/>
    <property type="match status" value="1"/>
</dbReference>
<accession>A0A8R2LWJ9</accession>
<feature type="transmembrane region" description="Helical" evidence="13">
    <location>
        <begin position="549"/>
        <end position="568"/>
    </location>
</feature>
<reference evidence="16" key="1">
    <citation type="journal article" date="2008" name="Insect Biochem. Mol. Biol.">
        <title>The genome of a lepidopteran model insect, the silkworm Bombyx mori.</title>
        <authorList>
            <consortium name="International Silkworm Genome Consortium"/>
        </authorList>
    </citation>
    <scope>NUCLEOTIDE SEQUENCE [LARGE SCALE GENOMIC DNA]</scope>
    <source>
        <strain evidence="16">p50T</strain>
    </source>
</reference>
<dbReference type="GO" id="GO:0007189">
    <property type="term" value="P:adenylate cyclase-activating G protein-coupled receptor signaling pathway"/>
    <property type="evidence" value="ECO:0007669"/>
    <property type="project" value="TreeGrafter"/>
</dbReference>
<evidence type="ECO:0000259" key="14">
    <source>
        <dbReference type="PROSITE" id="PS50262"/>
    </source>
</evidence>
<feature type="transmembrane region" description="Helical" evidence="13">
    <location>
        <begin position="424"/>
        <end position="448"/>
    </location>
</feature>
<dbReference type="InterPro" id="IPR032675">
    <property type="entry name" value="LRR_dom_sf"/>
</dbReference>
<keyword evidence="5 13" id="KW-0812">Transmembrane</keyword>
<protein>
    <recommendedName>
        <fullName evidence="14">G-protein coupled receptors family 1 profile domain-containing protein</fullName>
    </recommendedName>
</protein>
<dbReference type="Pfam" id="PF00001">
    <property type="entry name" value="7tm_1"/>
    <property type="match status" value="1"/>
</dbReference>
<dbReference type="RefSeq" id="XP_037868182.1">
    <property type="nucleotide sequence ID" value="XM_038012254.2"/>
</dbReference>
<sequence length="761" mass="84898">MRRRESNPRPSAQHSGLSTAPPSQFIEHDRRSTYQTLTRVNANQPVCCQLSEGVSVVLHQTNITRLTARALHAAGYHLHIIEHLSIMGAPKLEHVVVEDLIRMPRLKSFFITQAPLLHRVAPLPALPELRTFMITTSGLLEVPNLSHVHDSRKANTSLSYLQAIDLEGNHIKTIPSHALRVRADQVSLNYNLIEEVPKHAFKNAQISKLSFKGNTKLKRLDEHAFAGNLLLRQLDLSNTAITSLPTKGLEKLQILRIERTPSLKYIPSIYEFQQLEKAYLTHHFHCCAFKFPEIHNPARHKLYETQMAMMMQRCASIQKSQARKRRSLEPIRPVTDGAQTVTALEDDDASTMTASEEYENFEEYFSDSGSFEDDDQGEFHDIVNDTVVSISADCGNFNTRNRNVECTPASDALNPCEDVMGWSWLRASVWVVVAAAVVGNVAVLLVLLTNHTELTVPRFLMCNLAFSDLCTGLYLLMLAVVDLRSYGEFFNYAYNWQYGVGCKIAGFLSVFSGQLSVITLTIVTLERWFAITYAIYLERRISLSTAAKIMLGGWLFSSLMAGLPLLGVSDYSSTSICLPVESKDIGDVIYQGSLFLTNALAWVTIVVCYVQIYRSLGGGGENYGGRRAAAAAERRIANKMALLIGTDLLCWAPVAFFGVTALAGVPLVDVSHGKVLLVFFYPLNACANPFLYAILTKQYRRDFITLVARTGQCNWLVEKYKLSTTPPPTAHTNPSTPAQLMPLVDQKNHSQVSKEFSDFKA</sequence>
<keyword evidence="16" id="KW-1185">Reference proteome</keyword>
<dbReference type="PRINTS" id="PR00237">
    <property type="entry name" value="GPCRRHODOPSN"/>
</dbReference>
<dbReference type="GO" id="GO:0005886">
    <property type="term" value="C:plasma membrane"/>
    <property type="evidence" value="ECO:0007669"/>
    <property type="project" value="UniProtKB-SubCell"/>
</dbReference>
<evidence type="ECO:0000256" key="5">
    <source>
        <dbReference type="ARBA" id="ARBA00022692"/>
    </source>
</evidence>
<feature type="domain" description="G-protein coupled receptors family 1 profile" evidence="14">
    <location>
        <begin position="439"/>
        <end position="692"/>
    </location>
</feature>
<dbReference type="InterPro" id="IPR001611">
    <property type="entry name" value="Leu-rich_rpt"/>
</dbReference>
<dbReference type="CTD" id="42133"/>
<keyword evidence="3" id="KW-1003">Cell membrane</keyword>
<feature type="region of interest" description="Disordered" evidence="12">
    <location>
        <begin position="1"/>
        <end position="25"/>
    </location>
</feature>